<dbReference type="AlphaFoldDB" id="A0A9D1P0Q5"/>
<feature type="transmembrane region" description="Helical" evidence="8">
    <location>
        <begin position="73"/>
        <end position="90"/>
    </location>
</feature>
<reference evidence="9" key="1">
    <citation type="submission" date="2020-10" db="EMBL/GenBank/DDBJ databases">
        <authorList>
            <person name="Gilroy R."/>
        </authorList>
    </citation>
    <scope>NUCLEOTIDE SEQUENCE</scope>
    <source>
        <strain evidence="9">ChiBcec6-7307</strain>
    </source>
</reference>
<dbReference type="Gene3D" id="1.10.3470.10">
    <property type="entry name" value="ABC transporter involved in vitamin B12 uptake, BtuC"/>
    <property type="match status" value="1"/>
</dbReference>
<evidence type="ECO:0000256" key="4">
    <source>
        <dbReference type="ARBA" id="ARBA00022475"/>
    </source>
</evidence>
<evidence type="ECO:0000256" key="8">
    <source>
        <dbReference type="SAM" id="Phobius"/>
    </source>
</evidence>
<dbReference type="GO" id="GO:0033214">
    <property type="term" value="P:siderophore-iron import into cell"/>
    <property type="evidence" value="ECO:0007669"/>
    <property type="project" value="TreeGrafter"/>
</dbReference>
<dbReference type="PANTHER" id="PTHR30472">
    <property type="entry name" value="FERRIC ENTEROBACTIN TRANSPORT SYSTEM PERMEASE PROTEIN"/>
    <property type="match status" value="1"/>
</dbReference>
<comment type="similarity">
    <text evidence="2">Belongs to the binding-protein-dependent transport system permease family. FecCD subfamily.</text>
</comment>
<feature type="transmembrane region" description="Helical" evidence="8">
    <location>
        <begin position="128"/>
        <end position="151"/>
    </location>
</feature>
<evidence type="ECO:0000313" key="10">
    <source>
        <dbReference type="Proteomes" id="UP000886889"/>
    </source>
</evidence>
<dbReference type="PANTHER" id="PTHR30472:SF41">
    <property type="entry name" value="TRANSPORT SYSTEM PERMEASE PROTEIN"/>
    <property type="match status" value="1"/>
</dbReference>
<evidence type="ECO:0000256" key="3">
    <source>
        <dbReference type="ARBA" id="ARBA00022448"/>
    </source>
</evidence>
<dbReference type="Proteomes" id="UP000886889">
    <property type="component" value="Unassembled WGS sequence"/>
</dbReference>
<dbReference type="GO" id="GO:0022857">
    <property type="term" value="F:transmembrane transporter activity"/>
    <property type="evidence" value="ECO:0007669"/>
    <property type="project" value="InterPro"/>
</dbReference>
<reference evidence="9" key="2">
    <citation type="journal article" date="2021" name="PeerJ">
        <title>Extensive microbial diversity within the chicken gut microbiome revealed by metagenomics and culture.</title>
        <authorList>
            <person name="Gilroy R."/>
            <person name="Ravi A."/>
            <person name="Getino M."/>
            <person name="Pursley I."/>
            <person name="Horton D.L."/>
            <person name="Alikhan N.F."/>
            <person name="Baker D."/>
            <person name="Gharbi K."/>
            <person name="Hall N."/>
            <person name="Watson M."/>
            <person name="Adriaenssens E.M."/>
            <person name="Foster-Nyarko E."/>
            <person name="Jarju S."/>
            <person name="Secka A."/>
            <person name="Antonio M."/>
            <person name="Oren A."/>
            <person name="Chaudhuri R.R."/>
            <person name="La Ragione R."/>
            <person name="Hildebrand F."/>
            <person name="Pallen M.J."/>
        </authorList>
    </citation>
    <scope>NUCLEOTIDE SEQUENCE</scope>
    <source>
        <strain evidence="9">ChiBcec6-7307</strain>
    </source>
</reference>
<keyword evidence="4" id="KW-1003">Cell membrane</keyword>
<dbReference type="SUPFAM" id="SSF81345">
    <property type="entry name" value="ABC transporter involved in vitamin B12 uptake, BtuC"/>
    <property type="match status" value="1"/>
</dbReference>
<dbReference type="CDD" id="cd06550">
    <property type="entry name" value="TM_ABC_iron-siderophores_like"/>
    <property type="match status" value="1"/>
</dbReference>
<dbReference type="EMBL" id="DVOS01000067">
    <property type="protein sequence ID" value="HIV23912.1"/>
    <property type="molecule type" value="Genomic_DNA"/>
</dbReference>
<dbReference type="InterPro" id="IPR037294">
    <property type="entry name" value="ABC_BtuC-like"/>
</dbReference>
<feature type="transmembrane region" description="Helical" evidence="8">
    <location>
        <begin position="250"/>
        <end position="272"/>
    </location>
</feature>
<feature type="transmembrane region" description="Helical" evidence="8">
    <location>
        <begin position="102"/>
        <end position="122"/>
    </location>
</feature>
<dbReference type="InterPro" id="IPR000522">
    <property type="entry name" value="ABC_transptr_permease_BtuC"/>
</dbReference>
<comment type="caution">
    <text evidence="9">The sequence shown here is derived from an EMBL/GenBank/DDBJ whole genome shotgun (WGS) entry which is preliminary data.</text>
</comment>
<evidence type="ECO:0000256" key="1">
    <source>
        <dbReference type="ARBA" id="ARBA00004651"/>
    </source>
</evidence>
<gene>
    <name evidence="9" type="ORF">IAC80_08255</name>
</gene>
<evidence type="ECO:0000256" key="2">
    <source>
        <dbReference type="ARBA" id="ARBA00007935"/>
    </source>
</evidence>
<feature type="transmembrane region" description="Helical" evidence="8">
    <location>
        <begin position="158"/>
        <end position="183"/>
    </location>
</feature>
<sequence>MEEKTQKREKQRKAGRYGLVFIFLLLLLFFFFIWNVNSGSVSLSVGEIIDIIFMGGGDETSRSIIWQIRLPRILAAMILGGALTVSGFLLQTFFHNPIASPFVLGISSGAKLTVALVMIFLLQRGVTVSSGAMVISAFAGSLISMGFVLLISKRVTSMSILVVSGVMIGYICSAITDFVVTFADDSNIVNLHNWSMGSFSGTSWGNVQVMAVIVIITSLLVFFMSKPIGVYQLGEVYAQNMGVNIKLFRVLLVLLSSVLSACVTAFAGPVSFVGIAVPHIVKNVMGTSKPLLVMPACFLGGSVFCLLCDLIARTLFAPTELSISSVTAVFGAPIVIWIMVRRRMAK</sequence>
<comment type="subcellular location">
    <subcellularLocation>
        <location evidence="1">Cell membrane</location>
        <topology evidence="1">Multi-pass membrane protein</topology>
    </subcellularLocation>
</comment>
<evidence type="ECO:0000256" key="5">
    <source>
        <dbReference type="ARBA" id="ARBA00022692"/>
    </source>
</evidence>
<evidence type="ECO:0000313" key="9">
    <source>
        <dbReference type="EMBL" id="HIV23912.1"/>
    </source>
</evidence>
<keyword evidence="5 8" id="KW-0812">Transmembrane</keyword>
<feature type="transmembrane region" description="Helical" evidence="8">
    <location>
        <begin position="292"/>
        <end position="312"/>
    </location>
</feature>
<organism evidence="9 10">
    <name type="scientific">Candidatus Merdiplasma excrementigallinarum</name>
    <dbReference type="NCBI Taxonomy" id="2840864"/>
    <lineage>
        <taxon>Bacteria</taxon>
        <taxon>Bacillati</taxon>
        <taxon>Bacillota</taxon>
        <taxon>Clostridia</taxon>
        <taxon>Lachnospirales</taxon>
        <taxon>Lachnospiraceae</taxon>
        <taxon>Lachnospiraceae incertae sedis</taxon>
        <taxon>Candidatus Merdiplasma</taxon>
    </lineage>
</organism>
<protein>
    <submittedName>
        <fullName evidence="9">Iron ABC transporter permease</fullName>
    </submittedName>
</protein>
<evidence type="ECO:0000256" key="6">
    <source>
        <dbReference type="ARBA" id="ARBA00022989"/>
    </source>
</evidence>
<dbReference type="Pfam" id="PF01032">
    <property type="entry name" value="FecCD"/>
    <property type="match status" value="1"/>
</dbReference>
<keyword evidence="6 8" id="KW-1133">Transmembrane helix</keyword>
<feature type="transmembrane region" description="Helical" evidence="8">
    <location>
        <begin position="203"/>
        <end position="223"/>
    </location>
</feature>
<accession>A0A9D1P0Q5</accession>
<evidence type="ECO:0000256" key="7">
    <source>
        <dbReference type="ARBA" id="ARBA00023136"/>
    </source>
</evidence>
<name>A0A9D1P0Q5_9FIRM</name>
<keyword evidence="7 8" id="KW-0472">Membrane</keyword>
<feature type="transmembrane region" description="Helical" evidence="8">
    <location>
        <begin position="321"/>
        <end position="340"/>
    </location>
</feature>
<keyword evidence="3" id="KW-0813">Transport</keyword>
<feature type="transmembrane region" description="Helical" evidence="8">
    <location>
        <begin position="14"/>
        <end position="34"/>
    </location>
</feature>
<proteinExistence type="inferred from homology"/>
<dbReference type="GO" id="GO:0005886">
    <property type="term" value="C:plasma membrane"/>
    <property type="evidence" value="ECO:0007669"/>
    <property type="project" value="UniProtKB-SubCell"/>
</dbReference>